<organism evidence="2 3">
    <name type="scientific">[Mycobacterium] manitobense</name>
    <dbReference type="NCBI Taxonomy" id="190147"/>
    <lineage>
        <taxon>Bacteria</taxon>
        <taxon>Bacillati</taxon>
        <taxon>Actinomycetota</taxon>
        <taxon>Actinomycetes</taxon>
        <taxon>Mycobacteriales</taxon>
        <taxon>Mycobacteriaceae</taxon>
        <taxon>Mycolicibacterium</taxon>
    </lineage>
</organism>
<gene>
    <name evidence="2" type="ORF">H7I41_25965</name>
</gene>
<dbReference type="Pfam" id="PF01796">
    <property type="entry name" value="OB_ChsH2_C"/>
    <property type="match status" value="1"/>
</dbReference>
<dbReference type="InterPro" id="IPR002878">
    <property type="entry name" value="ChsH2_C"/>
</dbReference>
<sequence>MPHIASIGTYLPCWGTPRHRVAGDDEDAITMAVEAGRAALDAGGAVERVVLVSRDLPPVESSNAAVLLAGLGLDPELEVDERLGGAPATLDAVSSARPRSLIIGVDLDPAGAAAILTADHGRKVRTAARVARSLPVRTRNAVGVVHDYGDPRLLHERGLLASLSAAWLDTPVAVAGVEYDKVTELCAGTPPHMPTYGASAGLFALASLTESDTIGPLVAVEQASLSGITVAGGEAQVNRREPAARPLPDGAVTPGADLPISLAAYERAFEAKVRWEAGRYAGSDQLDFPPRYRVGEDCSLRTDYELVPLPKTGTVYTEATVRIPVPGLRSPYSLVIVELDGVTVRALVKVTGAAPGSVDIGDRGRLALRRIAVRSGVPDYGYAFEPDAASSRESLCDRSAGAA</sequence>
<dbReference type="RefSeq" id="WP_264015531.1">
    <property type="nucleotide sequence ID" value="NZ_JACKSJ010000235.1"/>
</dbReference>
<accession>A0A9X3C026</accession>
<dbReference type="InterPro" id="IPR012340">
    <property type="entry name" value="NA-bd_OB-fold"/>
</dbReference>
<dbReference type="EMBL" id="JACKSJ010000235">
    <property type="protein sequence ID" value="MCV7173372.1"/>
    <property type="molecule type" value="Genomic_DNA"/>
</dbReference>
<evidence type="ECO:0000313" key="3">
    <source>
        <dbReference type="Proteomes" id="UP001140293"/>
    </source>
</evidence>
<evidence type="ECO:0000259" key="1">
    <source>
        <dbReference type="Pfam" id="PF01796"/>
    </source>
</evidence>
<comment type="caution">
    <text evidence="2">The sequence shown here is derived from an EMBL/GenBank/DDBJ whole genome shotgun (WGS) entry which is preliminary data.</text>
</comment>
<reference evidence="2" key="1">
    <citation type="submission" date="2020-07" db="EMBL/GenBank/DDBJ databases">
        <authorList>
            <person name="Pettersson B.M.F."/>
            <person name="Behra P.R.K."/>
            <person name="Ramesh M."/>
            <person name="Das S."/>
            <person name="Dasgupta S."/>
            <person name="Kirsebom L.A."/>
        </authorList>
    </citation>
    <scope>NUCLEOTIDE SEQUENCE</scope>
    <source>
        <strain evidence="2">DSM 44615</strain>
    </source>
</reference>
<dbReference type="Proteomes" id="UP001140293">
    <property type="component" value="Unassembled WGS sequence"/>
</dbReference>
<dbReference type="AlphaFoldDB" id="A0A9X3C026"/>
<feature type="domain" description="ChsH2 C-terminal OB-fold" evidence="1">
    <location>
        <begin position="307"/>
        <end position="366"/>
    </location>
</feature>
<name>A0A9X3C026_9MYCO</name>
<keyword evidence="3" id="KW-1185">Reference proteome</keyword>
<reference evidence="2" key="2">
    <citation type="journal article" date="2022" name="BMC Genomics">
        <title>Comparative genome analysis of mycobacteria focusing on tRNA and non-coding RNA.</title>
        <authorList>
            <person name="Behra P.R.K."/>
            <person name="Pettersson B.M.F."/>
            <person name="Ramesh M."/>
            <person name="Das S."/>
            <person name="Dasgupta S."/>
            <person name="Kirsebom L.A."/>
        </authorList>
    </citation>
    <scope>NUCLEOTIDE SEQUENCE</scope>
    <source>
        <strain evidence="2">DSM 44615</strain>
    </source>
</reference>
<proteinExistence type="predicted"/>
<dbReference type="SUPFAM" id="SSF50249">
    <property type="entry name" value="Nucleic acid-binding proteins"/>
    <property type="match status" value="1"/>
</dbReference>
<protein>
    <submittedName>
        <fullName evidence="2">OB-fold domain-containing protein</fullName>
    </submittedName>
</protein>
<evidence type="ECO:0000313" key="2">
    <source>
        <dbReference type="EMBL" id="MCV7173372.1"/>
    </source>
</evidence>